<protein>
    <submittedName>
        <fullName evidence="1">Uncharacterized protein</fullName>
    </submittedName>
</protein>
<accession>A0AAV4XDD8</accession>
<gene>
    <name evidence="1" type="ORF">CEXT_564361</name>
</gene>
<evidence type="ECO:0000313" key="1">
    <source>
        <dbReference type="EMBL" id="GIY92604.1"/>
    </source>
</evidence>
<sequence>MSFYVNHESMPTDLYANANTKINSDIINGTLQVQLGVPTTSFQLQYETMTPQQICHNFLSSKNEYSDFKMKVRLKKVLYIHLKKGLYD</sequence>
<dbReference type="AlphaFoldDB" id="A0AAV4XDD8"/>
<dbReference type="Proteomes" id="UP001054945">
    <property type="component" value="Unassembled WGS sequence"/>
</dbReference>
<dbReference type="EMBL" id="BPLR01000170">
    <property type="protein sequence ID" value="GIY92604.1"/>
    <property type="molecule type" value="Genomic_DNA"/>
</dbReference>
<comment type="caution">
    <text evidence="1">The sequence shown here is derived from an EMBL/GenBank/DDBJ whole genome shotgun (WGS) entry which is preliminary data.</text>
</comment>
<evidence type="ECO:0000313" key="2">
    <source>
        <dbReference type="Proteomes" id="UP001054945"/>
    </source>
</evidence>
<organism evidence="1 2">
    <name type="scientific">Caerostris extrusa</name>
    <name type="common">Bark spider</name>
    <name type="synonym">Caerostris bankana</name>
    <dbReference type="NCBI Taxonomy" id="172846"/>
    <lineage>
        <taxon>Eukaryota</taxon>
        <taxon>Metazoa</taxon>
        <taxon>Ecdysozoa</taxon>
        <taxon>Arthropoda</taxon>
        <taxon>Chelicerata</taxon>
        <taxon>Arachnida</taxon>
        <taxon>Araneae</taxon>
        <taxon>Araneomorphae</taxon>
        <taxon>Entelegynae</taxon>
        <taxon>Araneoidea</taxon>
        <taxon>Araneidae</taxon>
        <taxon>Caerostris</taxon>
    </lineage>
</organism>
<keyword evidence="2" id="KW-1185">Reference proteome</keyword>
<proteinExistence type="predicted"/>
<reference evidence="1 2" key="1">
    <citation type="submission" date="2021-06" db="EMBL/GenBank/DDBJ databases">
        <title>Caerostris extrusa draft genome.</title>
        <authorList>
            <person name="Kono N."/>
            <person name="Arakawa K."/>
        </authorList>
    </citation>
    <scope>NUCLEOTIDE SEQUENCE [LARGE SCALE GENOMIC DNA]</scope>
</reference>
<name>A0AAV4XDD8_CAEEX</name>